<dbReference type="Proteomes" id="UP001383192">
    <property type="component" value="Unassembled WGS sequence"/>
</dbReference>
<dbReference type="AlphaFoldDB" id="A0AAW0C9R4"/>
<feature type="region of interest" description="Disordered" evidence="1">
    <location>
        <begin position="371"/>
        <end position="452"/>
    </location>
</feature>
<organism evidence="2 3">
    <name type="scientific">Paramarasmius palmivorus</name>
    <dbReference type="NCBI Taxonomy" id="297713"/>
    <lineage>
        <taxon>Eukaryota</taxon>
        <taxon>Fungi</taxon>
        <taxon>Dikarya</taxon>
        <taxon>Basidiomycota</taxon>
        <taxon>Agaricomycotina</taxon>
        <taxon>Agaricomycetes</taxon>
        <taxon>Agaricomycetidae</taxon>
        <taxon>Agaricales</taxon>
        <taxon>Marasmiineae</taxon>
        <taxon>Marasmiaceae</taxon>
        <taxon>Paramarasmius</taxon>
    </lineage>
</organism>
<accession>A0AAW0C9R4</accession>
<reference evidence="2 3" key="1">
    <citation type="submission" date="2024-01" db="EMBL/GenBank/DDBJ databases">
        <title>A draft genome for a cacao thread blight-causing isolate of Paramarasmius palmivorus.</title>
        <authorList>
            <person name="Baruah I.K."/>
            <person name="Bukari Y."/>
            <person name="Amoako-Attah I."/>
            <person name="Meinhardt L.W."/>
            <person name="Bailey B.A."/>
            <person name="Cohen S.P."/>
        </authorList>
    </citation>
    <scope>NUCLEOTIDE SEQUENCE [LARGE SCALE GENOMIC DNA]</scope>
    <source>
        <strain evidence="2 3">GH-12</strain>
    </source>
</reference>
<protein>
    <submittedName>
        <fullName evidence="2">Uncharacterized protein</fullName>
    </submittedName>
</protein>
<comment type="caution">
    <text evidence="2">The sequence shown here is derived from an EMBL/GenBank/DDBJ whole genome shotgun (WGS) entry which is preliminary data.</text>
</comment>
<keyword evidence="3" id="KW-1185">Reference proteome</keyword>
<dbReference type="EMBL" id="JAYKXP010000052">
    <property type="protein sequence ID" value="KAK7035530.1"/>
    <property type="molecule type" value="Genomic_DNA"/>
</dbReference>
<feature type="compositionally biased region" description="Low complexity" evidence="1">
    <location>
        <begin position="382"/>
        <end position="398"/>
    </location>
</feature>
<name>A0AAW0C9R4_9AGAR</name>
<gene>
    <name evidence="2" type="ORF">VNI00_011823</name>
</gene>
<evidence type="ECO:0000256" key="1">
    <source>
        <dbReference type="SAM" id="MobiDB-lite"/>
    </source>
</evidence>
<feature type="compositionally biased region" description="Basic residues" evidence="1">
    <location>
        <begin position="430"/>
        <end position="439"/>
    </location>
</feature>
<evidence type="ECO:0000313" key="2">
    <source>
        <dbReference type="EMBL" id="KAK7035530.1"/>
    </source>
</evidence>
<proteinExistence type="predicted"/>
<evidence type="ECO:0000313" key="3">
    <source>
        <dbReference type="Proteomes" id="UP001383192"/>
    </source>
</evidence>
<sequence>MSAPAPSLLPTPAPVMDALPSLTNDHNGQSALPPPATSSASNNQSTPTTPGATPTSIPPQPTVTTSTSLTPATSVPDPASSVDQESAGVPNELPGTDGEDDEDGDTKKTRGKPSHFSGACLAAMKKGLTREEFVEKTPAQVKALTQRQKNTYMRSMRTASATNKELYLQMVKDWILWQQNVARKSEGGTTAALFKVELEKKKKQIKPQFNHFVMKHPEYRDAVVGRSSETGRLDCLPSRAQAVKDLLEELLAEDVDSLKGEYNEFLEALDEGDNEDKGEIPADISAQQGQHKNFGSMAQDILNIWRKLTGLNLVLLAGECIDGDADYDSCVIFSKLDGCPDMDAGAGVDFNRFSNMFLHWLKDIYTKTHPDAKKPDREASNAPSLSSTTTPTSTPALSHRPMTSINKSNAAPEKSASCQVPAPLGNQSKQRSRTTKKAVRRDNWTSSEDTSE</sequence>
<feature type="compositionally biased region" description="Low complexity" evidence="1">
    <location>
        <begin position="62"/>
        <end position="76"/>
    </location>
</feature>
<feature type="region of interest" description="Disordered" evidence="1">
    <location>
        <begin position="1"/>
        <end position="118"/>
    </location>
</feature>
<feature type="compositionally biased region" description="Low complexity" evidence="1">
    <location>
        <begin position="37"/>
        <end position="55"/>
    </location>
</feature>